<organism evidence="8 9">
    <name type="scientific">Mesorhizobium wenxiniae</name>
    <dbReference type="NCBI Taxonomy" id="2014805"/>
    <lineage>
        <taxon>Bacteria</taxon>
        <taxon>Pseudomonadati</taxon>
        <taxon>Pseudomonadota</taxon>
        <taxon>Alphaproteobacteria</taxon>
        <taxon>Hyphomicrobiales</taxon>
        <taxon>Phyllobacteriaceae</taxon>
        <taxon>Mesorhizobium</taxon>
    </lineage>
</organism>
<keyword evidence="5 7" id="KW-1133">Transmembrane helix</keyword>
<dbReference type="PANTHER" id="PTHR30250">
    <property type="entry name" value="PST FAMILY PREDICTED COLANIC ACID TRANSPORTER"/>
    <property type="match status" value="1"/>
</dbReference>
<evidence type="ECO:0000256" key="3">
    <source>
        <dbReference type="ARBA" id="ARBA00022475"/>
    </source>
</evidence>
<feature type="transmembrane region" description="Helical" evidence="7">
    <location>
        <begin position="462"/>
        <end position="482"/>
    </location>
</feature>
<keyword evidence="9" id="KW-1185">Reference proteome</keyword>
<feature type="transmembrane region" description="Helical" evidence="7">
    <location>
        <begin position="342"/>
        <end position="359"/>
    </location>
</feature>
<dbReference type="InterPro" id="IPR050833">
    <property type="entry name" value="Poly_Biosynth_Transport"/>
</dbReference>
<dbReference type="Proteomes" id="UP000215931">
    <property type="component" value="Unassembled WGS sequence"/>
</dbReference>
<evidence type="ECO:0000256" key="6">
    <source>
        <dbReference type="ARBA" id="ARBA00023136"/>
    </source>
</evidence>
<dbReference type="Pfam" id="PF13440">
    <property type="entry name" value="Polysacc_synt_3"/>
    <property type="match status" value="1"/>
</dbReference>
<evidence type="ECO:0008006" key="10">
    <source>
        <dbReference type="Google" id="ProtNLM"/>
    </source>
</evidence>
<dbReference type="PANTHER" id="PTHR30250:SF10">
    <property type="entry name" value="LIPOPOLYSACCHARIDE BIOSYNTHESIS PROTEIN WZXC"/>
    <property type="match status" value="1"/>
</dbReference>
<protein>
    <recommendedName>
        <fullName evidence="10">Lipopolysaccharide biosynthesis protein</fullName>
    </recommendedName>
</protein>
<keyword evidence="4 7" id="KW-0812">Transmembrane</keyword>
<proteinExistence type="inferred from homology"/>
<feature type="transmembrane region" description="Helical" evidence="7">
    <location>
        <begin position="30"/>
        <end position="54"/>
    </location>
</feature>
<feature type="transmembrane region" description="Helical" evidence="7">
    <location>
        <begin position="380"/>
        <end position="396"/>
    </location>
</feature>
<dbReference type="AlphaFoldDB" id="A0A271KEV9"/>
<evidence type="ECO:0000313" key="9">
    <source>
        <dbReference type="Proteomes" id="UP000215931"/>
    </source>
</evidence>
<evidence type="ECO:0000256" key="4">
    <source>
        <dbReference type="ARBA" id="ARBA00022692"/>
    </source>
</evidence>
<gene>
    <name evidence="8" type="ORF">CIT31_18745</name>
</gene>
<keyword evidence="3" id="KW-1003">Cell membrane</keyword>
<dbReference type="GO" id="GO:0005886">
    <property type="term" value="C:plasma membrane"/>
    <property type="evidence" value="ECO:0007669"/>
    <property type="project" value="UniProtKB-SubCell"/>
</dbReference>
<sequence>MAVQLDSPEQVNLDEVTGHKNLTRRAANGLSWSGATLLARTFLNVLVTAVLARLLSPQEYGVAGVALIIAAVGNNIANLGMSQVLVQRRDVDERHIGTVVFLSMIIAAILGLLQWVFAPQIADFLHVPELVLISRLLAVMMVANAFNLTAEAILSRHLKFRISSTASLVAWIASHIGLAIPLAYFGLSYWALVVAYMAEALILASIYFFIARDYLVRPSFDMQSFRDIRRQSLGYSLAGISSVTAKYIDNVIVARLIGTAELGIYSRAYYLIAMPASLFGNLNKSVIFPLLSKVHHDKARLCSAQLKGYALTAALALPTSAFLCCFAKEIVLTILGQKWTDAVAPIIIFSAAIYFRVGYRVCAAVTLATGQSYRTASMQIIYMALVASFAFFSAPYGVNAVAFSVSGAIATSFFLYAAMTCRMTGLSALDFALVHAPPVAFAAVVFATGSAVKMLLAGSPDYLVLATGLLVIGTLSVVTVYLRASLLFGKHGAEVLQTLTSKKTKWIRFA</sequence>
<feature type="transmembrane region" description="Helical" evidence="7">
    <location>
        <begin position="162"/>
        <end position="183"/>
    </location>
</feature>
<comment type="subcellular location">
    <subcellularLocation>
        <location evidence="1">Cell membrane</location>
        <topology evidence="1">Multi-pass membrane protein</topology>
    </subcellularLocation>
</comment>
<feature type="transmembrane region" description="Helical" evidence="7">
    <location>
        <begin position="311"/>
        <end position="336"/>
    </location>
</feature>
<dbReference type="CDD" id="cd13127">
    <property type="entry name" value="MATE_tuaB_like"/>
    <property type="match status" value="1"/>
</dbReference>
<feature type="transmembrane region" description="Helical" evidence="7">
    <location>
        <begin position="98"/>
        <end position="118"/>
    </location>
</feature>
<evidence type="ECO:0000256" key="2">
    <source>
        <dbReference type="ARBA" id="ARBA00007430"/>
    </source>
</evidence>
<accession>A0A271KEV9</accession>
<feature type="transmembrane region" description="Helical" evidence="7">
    <location>
        <begin position="60"/>
        <end position="77"/>
    </location>
</feature>
<evidence type="ECO:0000256" key="5">
    <source>
        <dbReference type="ARBA" id="ARBA00022989"/>
    </source>
</evidence>
<evidence type="ECO:0000313" key="8">
    <source>
        <dbReference type="EMBL" id="PAP94331.1"/>
    </source>
</evidence>
<evidence type="ECO:0000256" key="7">
    <source>
        <dbReference type="SAM" id="Phobius"/>
    </source>
</evidence>
<feature type="transmembrane region" description="Helical" evidence="7">
    <location>
        <begin position="232"/>
        <end position="248"/>
    </location>
</feature>
<feature type="transmembrane region" description="Helical" evidence="7">
    <location>
        <begin position="130"/>
        <end position="150"/>
    </location>
</feature>
<dbReference type="EMBL" id="NPKH01000023">
    <property type="protein sequence ID" value="PAP94331.1"/>
    <property type="molecule type" value="Genomic_DNA"/>
</dbReference>
<comment type="caution">
    <text evidence="8">The sequence shown here is derived from an EMBL/GenBank/DDBJ whole genome shotgun (WGS) entry which is preliminary data.</text>
</comment>
<evidence type="ECO:0000256" key="1">
    <source>
        <dbReference type="ARBA" id="ARBA00004651"/>
    </source>
</evidence>
<feature type="transmembrane region" description="Helical" evidence="7">
    <location>
        <begin position="431"/>
        <end position="456"/>
    </location>
</feature>
<comment type="similarity">
    <text evidence="2">Belongs to the polysaccharide synthase family.</text>
</comment>
<name>A0A271KEV9_9HYPH</name>
<feature type="transmembrane region" description="Helical" evidence="7">
    <location>
        <begin position="189"/>
        <end position="211"/>
    </location>
</feature>
<feature type="transmembrane region" description="Helical" evidence="7">
    <location>
        <begin position="402"/>
        <end position="419"/>
    </location>
</feature>
<dbReference type="OrthoDB" id="7605542at2"/>
<reference evidence="8 9" key="1">
    <citation type="submission" date="2017-08" db="EMBL/GenBank/DDBJ databases">
        <title>Mesorhizobium wenxinae sp. nov., a novel rhizobial species isolated from root nodules of chickpea (Cicer arietinum L.).</title>
        <authorList>
            <person name="Zhang J."/>
        </authorList>
    </citation>
    <scope>NUCLEOTIDE SEQUENCE [LARGE SCALE GENOMIC DNA]</scope>
    <source>
        <strain evidence="9">WYCCWR 10019</strain>
    </source>
</reference>
<keyword evidence="6 7" id="KW-0472">Membrane</keyword>
<feature type="transmembrane region" description="Helical" evidence="7">
    <location>
        <begin position="268"/>
        <end position="291"/>
    </location>
</feature>